<dbReference type="GO" id="GO:0005829">
    <property type="term" value="C:cytosol"/>
    <property type="evidence" value="ECO:0007669"/>
    <property type="project" value="TreeGrafter"/>
</dbReference>
<evidence type="ECO:0000256" key="2">
    <source>
        <dbReference type="ARBA" id="ARBA00023125"/>
    </source>
</evidence>
<dbReference type="PROSITE" id="PS51063">
    <property type="entry name" value="HTH_CRP_2"/>
    <property type="match status" value="1"/>
</dbReference>
<dbReference type="InterPro" id="IPR012318">
    <property type="entry name" value="HTH_CRP"/>
</dbReference>
<dbReference type="Proteomes" id="UP000253769">
    <property type="component" value="Unassembled WGS sequence"/>
</dbReference>
<dbReference type="Pfam" id="PF13545">
    <property type="entry name" value="HTH_Crp_2"/>
    <property type="match status" value="1"/>
</dbReference>
<keyword evidence="3" id="KW-0804">Transcription</keyword>
<dbReference type="SMART" id="SM00419">
    <property type="entry name" value="HTH_CRP"/>
    <property type="match status" value="1"/>
</dbReference>
<dbReference type="SMART" id="SM00100">
    <property type="entry name" value="cNMP"/>
    <property type="match status" value="1"/>
</dbReference>
<dbReference type="PROSITE" id="PS50042">
    <property type="entry name" value="CNMP_BINDING_3"/>
    <property type="match status" value="1"/>
</dbReference>
<keyword evidence="7" id="KW-1185">Reference proteome</keyword>
<evidence type="ECO:0000256" key="1">
    <source>
        <dbReference type="ARBA" id="ARBA00023015"/>
    </source>
</evidence>
<evidence type="ECO:0000313" key="7">
    <source>
        <dbReference type="Proteomes" id="UP000253769"/>
    </source>
</evidence>
<dbReference type="InterPro" id="IPR014710">
    <property type="entry name" value="RmlC-like_jellyroll"/>
</dbReference>
<gene>
    <name evidence="6" type="ORF">DV711_01310</name>
</gene>
<dbReference type="PRINTS" id="PR00034">
    <property type="entry name" value="HTHCRP"/>
</dbReference>
<reference evidence="6 7" key="1">
    <citation type="submission" date="2018-07" db="EMBL/GenBank/DDBJ databases">
        <title>Motiliproteus coralliicola sp. nov., a bacterium isolated from Coral.</title>
        <authorList>
            <person name="Wang G."/>
        </authorList>
    </citation>
    <scope>NUCLEOTIDE SEQUENCE [LARGE SCALE GENOMIC DNA]</scope>
    <source>
        <strain evidence="6 7">C34</strain>
    </source>
</reference>
<evidence type="ECO:0000259" key="5">
    <source>
        <dbReference type="PROSITE" id="PS51063"/>
    </source>
</evidence>
<evidence type="ECO:0000256" key="3">
    <source>
        <dbReference type="ARBA" id="ARBA00023163"/>
    </source>
</evidence>
<dbReference type="InterPro" id="IPR036388">
    <property type="entry name" value="WH-like_DNA-bd_sf"/>
</dbReference>
<keyword evidence="2" id="KW-0238">DNA-binding</keyword>
<dbReference type="EMBL" id="QQOH01000001">
    <property type="protein sequence ID" value="RDE24257.1"/>
    <property type="molecule type" value="Genomic_DNA"/>
</dbReference>
<evidence type="ECO:0000313" key="6">
    <source>
        <dbReference type="EMBL" id="RDE24257.1"/>
    </source>
</evidence>
<dbReference type="AlphaFoldDB" id="A0A369WRG3"/>
<sequence length="215" mass="23913">MLHSHDFLKQLSGEAIAEIARHAGKHRFSKGEVIIHKGQKTAGAYLVESGQLRIFTMDGNGNEKPIYQLDAGEICILSINAVLKQSVYPAWVSVETDQVVVRAIPASTFRELYNRDATVRDFVLAELSECIFGLMGNLEEAAVHDVDQRINSYLVRSCPQSGVLRISHQEIAARVGTAREVVSRHLKKLEKEGQVKLSRLKIELLDPVKLAQIDS</sequence>
<dbReference type="InterPro" id="IPR036390">
    <property type="entry name" value="WH_DNA-bd_sf"/>
</dbReference>
<dbReference type="SUPFAM" id="SSF51206">
    <property type="entry name" value="cAMP-binding domain-like"/>
    <property type="match status" value="1"/>
</dbReference>
<dbReference type="GO" id="GO:0003677">
    <property type="term" value="F:DNA binding"/>
    <property type="evidence" value="ECO:0007669"/>
    <property type="project" value="UniProtKB-KW"/>
</dbReference>
<dbReference type="Pfam" id="PF00027">
    <property type="entry name" value="cNMP_binding"/>
    <property type="match status" value="1"/>
</dbReference>
<protein>
    <submittedName>
        <fullName evidence="6">Crp/Fnr family transcriptional regulator</fullName>
    </submittedName>
</protein>
<dbReference type="PANTHER" id="PTHR24567:SF26">
    <property type="entry name" value="REGULATORY PROTEIN YEIL"/>
    <property type="match status" value="1"/>
</dbReference>
<organism evidence="6 7">
    <name type="scientific">Motiliproteus coralliicola</name>
    <dbReference type="NCBI Taxonomy" id="2283196"/>
    <lineage>
        <taxon>Bacteria</taxon>
        <taxon>Pseudomonadati</taxon>
        <taxon>Pseudomonadota</taxon>
        <taxon>Gammaproteobacteria</taxon>
        <taxon>Oceanospirillales</taxon>
        <taxon>Oceanospirillaceae</taxon>
        <taxon>Motiliproteus</taxon>
    </lineage>
</organism>
<dbReference type="Gene3D" id="1.10.10.10">
    <property type="entry name" value="Winged helix-like DNA-binding domain superfamily/Winged helix DNA-binding domain"/>
    <property type="match status" value="1"/>
</dbReference>
<dbReference type="InterPro" id="IPR018490">
    <property type="entry name" value="cNMP-bd_dom_sf"/>
</dbReference>
<proteinExistence type="predicted"/>
<dbReference type="CDD" id="cd00092">
    <property type="entry name" value="HTH_CRP"/>
    <property type="match status" value="1"/>
</dbReference>
<dbReference type="SUPFAM" id="SSF46785">
    <property type="entry name" value="Winged helix' DNA-binding domain"/>
    <property type="match status" value="1"/>
</dbReference>
<dbReference type="CDD" id="cd00038">
    <property type="entry name" value="CAP_ED"/>
    <property type="match status" value="1"/>
</dbReference>
<feature type="domain" description="Cyclic nucleotide-binding" evidence="4">
    <location>
        <begin position="7"/>
        <end position="73"/>
    </location>
</feature>
<dbReference type="RefSeq" id="WP_114693841.1">
    <property type="nucleotide sequence ID" value="NZ_QQOH01000001.1"/>
</dbReference>
<keyword evidence="1" id="KW-0805">Transcription regulation</keyword>
<dbReference type="PANTHER" id="PTHR24567">
    <property type="entry name" value="CRP FAMILY TRANSCRIPTIONAL REGULATORY PROTEIN"/>
    <property type="match status" value="1"/>
</dbReference>
<dbReference type="GO" id="GO:0003700">
    <property type="term" value="F:DNA-binding transcription factor activity"/>
    <property type="evidence" value="ECO:0007669"/>
    <property type="project" value="TreeGrafter"/>
</dbReference>
<dbReference type="OrthoDB" id="6881322at2"/>
<evidence type="ECO:0000259" key="4">
    <source>
        <dbReference type="PROSITE" id="PS50042"/>
    </source>
</evidence>
<name>A0A369WRG3_9GAMM</name>
<feature type="domain" description="HTH crp-type" evidence="5">
    <location>
        <begin position="144"/>
        <end position="208"/>
    </location>
</feature>
<accession>A0A369WRG3</accession>
<dbReference type="InterPro" id="IPR050397">
    <property type="entry name" value="Env_Response_Regulators"/>
</dbReference>
<dbReference type="InterPro" id="IPR000595">
    <property type="entry name" value="cNMP-bd_dom"/>
</dbReference>
<dbReference type="Gene3D" id="2.60.120.10">
    <property type="entry name" value="Jelly Rolls"/>
    <property type="match status" value="1"/>
</dbReference>
<comment type="caution">
    <text evidence="6">The sequence shown here is derived from an EMBL/GenBank/DDBJ whole genome shotgun (WGS) entry which is preliminary data.</text>
</comment>